<evidence type="ECO:0000256" key="1">
    <source>
        <dbReference type="SAM" id="Phobius"/>
    </source>
</evidence>
<gene>
    <name evidence="2" type="ORF">I4I82_32475</name>
</gene>
<proteinExistence type="predicted"/>
<evidence type="ECO:0000313" key="2">
    <source>
        <dbReference type="EMBL" id="MBW0132362.1"/>
    </source>
</evidence>
<protein>
    <submittedName>
        <fullName evidence="2">Uncharacterized protein</fullName>
    </submittedName>
</protein>
<dbReference type="EMBL" id="JADQDF010000001">
    <property type="protein sequence ID" value="MBW0132362.1"/>
    <property type="molecule type" value="Genomic_DNA"/>
</dbReference>
<keyword evidence="3" id="KW-1185">Reference proteome</keyword>
<keyword evidence="1" id="KW-1133">Transmembrane helix</keyword>
<evidence type="ECO:0000313" key="3">
    <source>
        <dbReference type="Proteomes" id="UP000694300"/>
    </source>
</evidence>
<organism evidence="2 3">
    <name type="scientific">Pseudonocardia oceani</name>
    <dbReference type="NCBI Taxonomy" id="2792013"/>
    <lineage>
        <taxon>Bacteria</taxon>
        <taxon>Bacillati</taxon>
        <taxon>Actinomycetota</taxon>
        <taxon>Actinomycetes</taxon>
        <taxon>Pseudonocardiales</taxon>
        <taxon>Pseudonocardiaceae</taxon>
        <taxon>Pseudonocardia</taxon>
    </lineage>
</organism>
<dbReference type="Proteomes" id="UP000694300">
    <property type="component" value="Unassembled WGS sequence"/>
</dbReference>
<comment type="caution">
    <text evidence="2">The sequence shown here is derived from an EMBL/GenBank/DDBJ whole genome shotgun (WGS) entry which is preliminary data.</text>
</comment>
<reference evidence="2 3" key="1">
    <citation type="submission" date="2020-11" db="EMBL/GenBank/DDBJ databases">
        <title>Pseudonocardia abyssalis sp. nov. and Pseudonocardia oceani sp. nov., description and phylogenomic analysis of two novel actinomycetes isolated from the deep Southern Ocean.</title>
        <authorList>
            <person name="Parra J."/>
        </authorList>
    </citation>
    <scope>NUCLEOTIDE SEQUENCE [LARGE SCALE GENOMIC DNA]</scope>
    <source>
        <strain evidence="3">KRD185</strain>
    </source>
</reference>
<name>A0ABS6UJL0_9PSEU</name>
<dbReference type="RefSeq" id="WP_218590994.1">
    <property type="nucleotide sequence ID" value="NZ_JADQDE010000153.1"/>
</dbReference>
<accession>A0ABS6UJL0</accession>
<keyword evidence="1" id="KW-0472">Membrane</keyword>
<keyword evidence="1" id="KW-0812">Transmembrane</keyword>
<sequence>MTRVASTVLGVLLLLIGVVWTLQGANVLPGSFMTGSRFWLGMGILCLVAGGLLIWWVVRGRRTPRP</sequence>
<feature type="transmembrane region" description="Helical" evidence="1">
    <location>
        <begin position="37"/>
        <end position="58"/>
    </location>
</feature>